<feature type="compositionally biased region" description="Polar residues" evidence="2">
    <location>
        <begin position="29"/>
        <end position="57"/>
    </location>
</feature>
<evidence type="ECO:0000256" key="1">
    <source>
        <dbReference type="SAM" id="Coils"/>
    </source>
</evidence>
<feature type="region of interest" description="Disordered" evidence="2">
    <location>
        <begin position="1"/>
        <end position="63"/>
    </location>
</feature>
<reference evidence="3" key="1">
    <citation type="submission" date="2013-12" db="EMBL/GenBank/DDBJ databases">
        <authorList>
            <person name="Omoto C.K."/>
            <person name="Sibley D."/>
            <person name="Venepally P."/>
            <person name="Hadjithomas M."/>
            <person name="Karamycheva S."/>
            <person name="Brunk B."/>
            <person name="Roos D."/>
            <person name="Caler E."/>
            <person name="Lorenzi H."/>
        </authorList>
    </citation>
    <scope>NUCLEOTIDE SEQUENCE</scope>
</reference>
<sequence length="447" mass="48886">MAQEQITTRGVAGRRKPGSAPWQSHPPYHSSQETQTEFGASEQTLSAGEQARSASDQARSERNAFDAATSILSRIEALESTIMEQNAMLDGAWLDSGSAPGLEVDLDAGLARGAGLVREAAAGHHSEPSEARSSVSRRRRRSLGRLPTAEKRSPRGEGGARAEVSEGSRALLAPFYSAEGNCFVDGSDAFSIQSSSSSSVPCERQVDDLPPGDRVLPPEDRVLPPEDRVLPPEDRVLPPEDPVLSPLDRVVLALPPLGSLSAADVSGLEWRSGTQDSGALRTEAFQSRLEAEPAPRPEAEAGRATGFFSTERVSPPPSLAWVEETSLTPPQHFVRYPPFPTPAPESGGRRLGERNAGLESCSWPKDDAVCSYGRTAETGSPFGRLERVRFQIPSLVSILERTRREREGQRVLLEARHQQVLDERRRKERELEEMRRRVEVLRKRVLS</sequence>
<feature type="compositionally biased region" description="Basic and acidic residues" evidence="2">
    <location>
        <begin position="216"/>
        <end position="238"/>
    </location>
</feature>
<feature type="compositionally biased region" description="Basic and acidic residues" evidence="2">
    <location>
        <begin position="148"/>
        <end position="164"/>
    </location>
</feature>
<organism evidence="3 4">
    <name type="scientific">Gregarina niphandrodes</name>
    <name type="common">Septate eugregarine</name>
    <dbReference type="NCBI Taxonomy" id="110365"/>
    <lineage>
        <taxon>Eukaryota</taxon>
        <taxon>Sar</taxon>
        <taxon>Alveolata</taxon>
        <taxon>Apicomplexa</taxon>
        <taxon>Conoidasida</taxon>
        <taxon>Gregarinasina</taxon>
        <taxon>Eugregarinorida</taxon>
        <taxon>Gregarinidae</taxon>
        <taxon>Gregarina</taxon>
    </lineage>
</organism>
<dbReference type="EMBL" id="AFNH02001026">
    <property type="protein sequence ID" value="EZG45377.1"/>
    <property type="molecule type" value="Genomic_DNA"/>
</dbReference>
<comment type="caution">
    <text evidence="3">The sequence shown here is derived from an EMBL/GenBank/DDBJ whole genome shotgun (WGS) entry which is preliminary data.</text>
</comment>
<keyword evidence="4" id="KW-1185">Reference proteome</keyword>
<protein>
    <submittedName>
        <fullName evidence="3">Uncharacterized protein</fullName>
    </submittedName>
</protein>
<evidence type="ECO:0000313" key="4">
    <source>
        <dbReference type="Proteomes" id="UP000019763"/>
    </source>
</evidence>
<feature type="region of interest" description="Disordered" evidence="2">
    <location>
        <begin position="287"/>
        <end position="315"/>
    </location>
</feature>
<gene>
    <name evidence="3" type="ORF">GNI_138910</name>
</gene>
<evidence type="ECO:0000256" key="2">
    <source>
        <dbReference type="SAM" id="MobiDB-lite"/>
    </source>
</evidence>
<evidence type="ECO:0000313" key="3">
    <source>
        <dbReference type="EMBL" id="EZG45377.1"/>
    </source>
</evidence>
<name>A0A023B0Q8_GRENI</name>
<feature type="coiled-coil region" evidence="1">
    <location>
        <begin position="410"/>
        <end position="444"/>
    </location>
</feature>
<dbReference type="RefSeq" id="XP_011132514.1">
    <property type="nucleotide sequence ID" value="XM_011134212.1"/>
</dbReference>
<feature type="region of interest" description="Disordered" evidence="2">
    <location>
        <begin position="194"/>
        <end position="243"/>
    </location>
</feature>
<accession>A0A023B0Q8</accession>
<keyword evidence="1" id="KW-0175">Coiled coil</keyword>
<dbReference type="GeneID" id="22914939"/>
<dbReference type="Proteomes" id="UP000019763">
    <property type="component" value="Unassembled WGS sequence"/>
</dbReference>
<feature type="compositionally biased region" description="Basic and acidic residues" evidence="2">
    <location>
        <begin position="121"/>
        <end position="130"/>
    </location>
</feature>
<dbReference type="VEuPathDB" id="CryptoDB:GNI_138910"/>
<dbReference type="AlphaFoldDB" id="A0A023B0Q8"/>
<feature type="region of interest" description="Disordered" evidence="2">
    <location>
        <begin position="119"/>
        <end position="164"/>
    </location>
</feature>
<proteinExistence type="predicted"/>
<feature type="compositionally biased region" description="Basic and acidic residues" evidence="2">
    <location>
        <begin position="289"/>
        <end position="301"/>
    </location>
</feature>